<feature type="repeat" description="WD" evidence="3">
    <location>
        <begin position="936"/>
        <end position="977"/>
    </location>
</feature>
<feature type="repeat" description="WD" evidence="3">
    <location>
        <begin position="1065"/>
        <end position="1106"/>
    </location>
</feature>
<dbReference type="SUPFAM" id="SSF50978">
    <property type="entry name" value="WD40 repeat-like"/>
    <property type="match status" value="2"/>
</dbReference>
<dbReference type="HOGENOM" id="CLU_000288_6_3_1"/>
<feature type="repeat" description="WD" evidence="3">
    <location>
        <begin position="1366"/>
        <end position="1407"/>
    </location>
</feature>
<dbReference type="InterPro" id="IPR036322">
    <property type="entry name" value="WD40_repeat_dom_sf"/>
</dbReference>
<name>A0A0C3AFN8_SERVB</name>
<feature type="repeat" description="WD" evidence="3">
    <location>
        <begin position="1237"/>
        <end position="1278"/>
    </location>
</feature>
<dbReference type="Pfam" id="PF24883">
    <property type="entry name" value="NPHP3_N"/>
    <property type="match status" value="1"/>
</dbReference>
<dbReference type="CDD" id="cd00200">
    <property type="entry name" value="WD40"/>
    <property type="match status" value="2"/>
</dbReference>
<feature type="repeat" description="WD" evidence="3">
    <location>
        <begin position="1323"/>
        <end position="1364"/>
    </location>
</feature>
<feature type="repeat" description="WD" evidence="3">
    <location>
        <begin position="1194"/>
        <end position="1235"/>
    </location>
</feature>
<dbReference type="InterPro" id="IPR020472">
    <property type="entry name" value="WD40_PAC1"/>
</dbReference>
<evidence type="ECO:0000256" key="3">
    <source>
        <dbReference type="PROSITE-ProRule" id="PRU00221"/>
    </source>
</evidence>
<dbReference type="PROSITE" id="PS00678">
    <property type="entry name" value="WD_REPEATS_1"/>
    <property type="match status" value="10"/>
</dbReference>
<dbReference type="PRINTS" id="PR00320">
    <property type="entry name" value="GPROTEINBRPT"/>
</dbReference>
<organism evidence="5 6">
    <name type="scientific">Serendipita vermifera MAFF 305830</name>
    <dbReference type="NCBI Taxonomy" id="933852"/>
    <lineage>
        <taxon>Eukaryota</taxon>
        <taxon>Fungi</taxon>
        <taxon>Dikarya</taxon>
        <taxon>Basidiomycota</taxon>
        <taxon>Agaricomycotina</taxon>
        <taxon>Agaricomycetes</taxon>
        <taxon>Sebacinales</taxon>
        <taxon>Serendipitaceae</taxon>
        <taxon>Serendipita</taxon>
    </lineage>
</organism>
<evidence type="ECO:0000256" key="2">
    <source>
        <dbReference type="ARBA" id="ARBA00022737"/>
    </source>
</evidence>
<dbReference type="PROSITE" id="PS50082">
    <property type="entry name" value="WD_REPEATS_2"/>
    <property type="match status" value="14"/>
</dbReference>
<accession>A0A0C3AFN8</accession>
<feature type="repeat" description="WD" evidence="3">
    <location>
        <begin position="893"/>
        <end position="934"/>
    </location>
</feature>
<dbReference type="Gene3D" id="3.40.50.300">
    <property type="entry name" value="P-loop containing nucleotide triphosphate hydrolases"/>
    <property type="match status" value="1"/>
</dbReference>
<feature type="repeat" description="WD" evidence="3">
    <location>
        <begin position="1022"/>
        <end position="1063"/>
    </location>
</feature>
<feature type="domain" description="Nephrocystin 3-like N-terminal" evidence="4">
    <location>
        <begin position="350"/>
        <end position="511"/>
    </location>
</feature>
<dbReference type="Gene3D" id="2.130.10.10">
    <property type="entry name" value="YVTN repeat-like/Quinoprotein amine dehydrogenase"/>
    <property type="match status" value="7"/>
</dbReference>
<dbReference type="InterPro" id="IPR011047">
    <property type="entry name" value="Quinoprotein_ADH-like_sf"/>
</dbReference>
<dbReference type="EMBL" id="KN824336">
    <property type="protein sequence ID" value="KIM23480.1"/>
    <property type="molecule type" value="Genomic_DNA"/>
</dbReference>
<feature type="repeat" description="WD" evidence="3">
    <location>
        <begin position="1108"/>
        <end position="1149"/>
    </location>
</feature>
<feature type="repeat" description="WD" evidence="3">
    <location>
        <begin position="1280"/>
        <end position="1321"/>
    </location>
</feature>
<feature type="repeat" description="WD" evidence="3">
    <location>
        <begin position="1151"/>
        <end position="1192"/>
    </location>
</feature>
<sequence>MSGQSEKEDDRSLYLEEIHVESDTKTQLRVKLQINGNDIRVKQEEQTPIWRPFHSLELTHFLKITVILKVGRSVAGISFGKQEARVDVSGQEAMETFWGLRTLAIGRSIANNPVLLLIIWAATMFDDQPATVTLKLRPSPTLQATSEHILKLQESIKNFKPLMESLTEQELDVVTKHGIVLAELNPIAKVTFGLVKTTFDVLKEQNRYDALVSELAMRTGRILPFADRLLEDAVCEETELVALAIGKLCDLIVETAGFACKHIEDSCNKRLLGSPESLEEMNTIKGLQGRLEILQEDLDRAISGEALNVTSTVENDLILKRLKPVDEANYQDDRGCMEGTRVQLIDGVITWATTTSKEDGSMQYSNSDGVMWLYGMPGIGKTALTHSICRRLHETRRLGGSFFCRRDDRARSDTKSVLPTLIYRLSGVFGPYRACVAQALHDDPELTPQSASGQIFLNNLKSLKKYPPHTLVLVVDALDECGDPATRTQLLGRLLEACKRNKWLKTIVTSRPEQDIQSFFDAAGIIGRNLAEDDQSHKDIQLFTYQRMEMVSPDPESWAGERRLSQIINRSGGLFLFVETLGQYLIQYKDPKVPLDRLLEGTSEEPSTELHKLYLAAIDTHIGPEVAEFRLMARTIIGVAPHRALCDEAIAEFTSLEPRRINSWVDDLSSLLYREGPIKGGIRVRHISILEYLTGSFCPLDFRVDIKHANTELSTYCLRTMALGLRFNICGLESSYTPNRDIKNLSERIQANASDALRYSCLHWSSHLCEDLEPASKEVCEALVNFLREQALHWLEVLSLINEVPAAIVALRKLIACSRKFDKEIVNLAEDVLRFLIAFARPISTSAPHIYLSALPFTPPESSLRRNASKFFPKLMRVSEGQMLRWPTSVGVLKGHSNSVEALAYSPDGNNIVSGGLDWTIRIWDTATGASVSEPLKGHTGPVTSVVYSPDGRQIVSGSWDHTIRIWDATTGAPVGEPLKEHADTVSSVAYSSNGRSIASGDMAGTIRIWNAKTGMPMGEPLKGHTDSVTRVAYSPDDRHIASSSQDYTIRIWEAETGASVGEPLKGHTLWVTSLAYSPDGRNIVSSSYDLTVRIWDAEKGKVIGKPLKGHTQIVTSVAYSPDGRSIVSGSYDHTMRIWDAVTGMPVGEPLKGHSLGVTSVAYSPDSRTIVSSSCDHTVRIWDASKGDAIGKPPKEHSGRITSVACSPDGLNIASGSLDLTIRIWDLKTGALIGEPLKGHTRPITSVSYSPDGRHIVSGAWDYIICIWDTSTGGLVCEPLTGHTDTIASVVYSPDGRYIVSGSHDHTVRVWDAATGKSVGEPLRGHTDQVASVAFSPDGSRVVSGSEDHTIRIWDIVSGALVIEPLKGHTDRVASVAYSPDGSKIVSSSFGDTIRIWDAATGVSADDSLEGNDQGITCVAYSPDGRRIVSGSSDHMVRIWDADTGFLVGEPLNGHTHWVTSVAFSPNGQFVVSGSGDRTIRVWNVEETPINELLHQNFLAFLQVYWPTTHFAQVVQTRYPLSLSIRSLWIQMDGSVVMKGFCYGFRKIVAMALPVLQSSPFQPKARVDASDLI</sequence>
<keyword evidence="1 3" id="KW-0853">WD repeat</keyword>
<dbReference type="Pfam" id="PF00400">
    <property type="entry name" value="WD40"/>
    <property type="match status" value="14"/>
</dbReference>
<dbReference type="InterPro" id="IPR027417">
    <property type="entry name" value="P-loop_NTPase"/>
</dbReference>
<evidence type="ECO:0000313" key="5">
    <source>
        <dbReference type="EMBL" id="KIM23480.1"/>
    </source>
</evidence>
<gene>
    <name evidence="5" type="ORF">M408DRAFT_261941</name>
</gene>
<protein>
    <recommendedName>
        <fullName evidence="4">Nephrocystin 3-like N-terminal domain-containing protein</fullName>
    </recommendedName>
</protein>
<evidence type="ECO:0000313" key="6">
    <source>
        <dbReference type="Proteomes" id="UP000054097"/>
    </source>
</evidence>
<keyword evidence="6" id="KW-1185">Reference proteome</keyword>
<dbReference type="OrthoDB" id="538223at2759"/>
<dbReference type="PROSITE" id="PS50294">
    <property type="entry name" value="WD_REPEATS_REGION"/>
    <property type="match status" value="14"/>
</dbReference>
<feature type="repeat" description="WD" evidence="3">
    <location>
        <begin position="1409"/>
        <end position="1450"/>
    </location>
</feature>
<dbReference type="InterPro" id="IPR056884">
    <property type="entry name" value="NPHP3-like_N"/>
</dbReference>
<dbReference type="InterPro" id="IPR019775">
    <property type="entry name" value="WD40_repeat_CS"/>
</dbReference>
<dbReference type="STRING" id="933852.A0A0C3AFN8"/>
<feature type="repeat" description="WD" evidence="3">
    <location>
        <begin position="979"/>
        <end position="1020"/>
    </location>
</feature>
<proteinExistence type="predicted"/>
<evidence type="ECO:0000256" key="1">
    <source>
        <dbReference type="ARBA" id="ARBA00022574"/>
    </source>
</evidence>
<dbReference type="Proteomes" id="UP000054097">
    <property type="component" value="Unassembled WGS sequence"/>
</dbReference>
<feature type="repeat" description="WD" evidence="3">
    <location>
        <begin position="1452"/>
        <end position="1486"/>
    </location>
</feature>
<dbReference type="InterPro" id="IPR015943">
    <property type="entry name" value="WD40/YVTN_repeat-like_dom_sf"/>
</dbReference>
<dbReference type="SUPFAM" id="SSF50998">
    <property type="entry name" value="Quinoprotein alcohol dehydrogenase-like"/>
    <property type="match status" value="1"/>
</dbReference>
<reference evidence="6" key="2">
    <citation type="submission" date="2015-01" db="EMBL/GenBank/DDBJ databases">
        <title>Evolutionary Origins and Diversification of the Mycorrhizal Mutualists.</title>
        <authorList>
            <consortium name="DOE Joint Genome Institute"/>
            <consortium name="Mycorrhizal Genomics Consortium"/>
            <person name="Kohler A."/>
            <person name="Kuo A."/>
            <person name="Nagy L.G."/>
            <person name="Floudas D."/>
            <person name="Copeland A."/>
            <person name="Barry K.W."/>
            <person name="Cichocki N."/>
            <person name="Veneault-Fourrey C."/>
            <person name="LaButti K."/>
            <person name="Lindquist E.A."/>
            <person name="Lipzen A."/>
            <person name="Lundell T."/>
            <person name="Morin E."/>
            <person name="Murat C."/>
            <person name="Riley R."/>
            <person name="Ohm R."/>
            <person name="Sun H."/>
            <person name="Tunlid A."/>
            <person name="Henrissat B."/>
            <person name="Grigoriev I.V."/>
            <person name="Hibbett D.S."/>
            <person name="Martin F."/>
        </authorList>
    </citation>
    <scope>NUCLEOTIDE SEQUENCE [LARGE SCALE GENOMIC DNA]</scope>
    <source>
        <strain evidence="6">MAFF 305830</strain>
    </source>
</reference>
<dbReference type="PANTHER" id="PTHR19848">
    <property type="entry name" value="WD40 REPEAT PROTEIN"/>
    <property type="match status" value="1"/>
</dbReference>
<evidence type="ECO:0000259" key="4">
    <source>
        <dbReference type="Pfam" id="PF24883"/>
    </source>
</evidence>
<dbReference type="PANTHER" id="PTHR19848:SF8">
    <property type="entry name" value="F-BOX AND WD REPEAT DOMAIN CONTAINING 7"/>
    <property type="match status" value="1"/>
</dbReference>
<dbReference type="SMART" id="SM00320">
    <property type="entry name" value="WD40"/>
    <property type="match status" value="14"/>
</dbReference>
<keyword evidence="2" id="KW-0677">Repeat</keyword>
<dbReference type="InterPro" id="IPR001680">
    <property type="entry name" value="WD40_rpt"/>
</dbReference>
<dbReference type="SUPFAM" id="SSF52540">
    <property type="entry name" value="P-loop containing nucleoside triphosphate hydrolases"/>
    <property type="match status" value="1"/>
</dbReference>
<reference evidence="5 6" key="1">
    <citation type="submission" date="2014-04" db="EMBL/GenBank/DDBJ databases">
        <authorList>
            <consortium name="DOE Joint Genome Institute"/>
            <person name="Kuo A."/>
            <person name="Zuccaro A."/>
            <person name="Kohler A."/>
            <person name="Nagy L.G."/>
            <person name="Floudas D."/>
            <person name="Copeland A."/>
            <person name="Barry K.W."/>
            <person name="Cichocki N."/>
            <person name="Veneault-Fourrey C."/>
            <person name="LaButti K."/>
            <person name="Lindquist E.A."/>
            <person name="Lipzen A."/>
            <person name="Lundell T."/>
            <person name="Morin E."/>
            <person name="Murat C."/>
            <person name="Sun H."/>
            <person name="Tunlid A."/>
            <person name="Henrissat B."/>
            <person name="Grigoriev I.V."/>
            <person name="Hibbett D.S."/>
            <person name="Martin F."/>
            <person name="Nordberg H.P."/>
            <person name="Cantor M.N."/>
            <person name="Hua S.X."/>
        </authorList>
    </citation>
    <scope>NUCLEOTIDE SEQUENCE [LARGE SCALE GENOMIC DNA]</scope>
    <source>
        <strain evidence="5 6">MAFF 305830</strain>
    </source>
</reference>